<dbReference type="InterPro" id="IPR005843">
    <property type="entry name" value="A-D-PHexomutase_C"/>
</dbReference>
<evidence type="ECO:0000313" key="13">
    <source>
        <dbReference type="EMBL" id="MDZ5761514.1"/>
    </source>
</evidence>
<comment type="catalytic activity">
    <reaction evidence="6 8">
        <text>alpha-D-glucosamine 1-phosphate = D-glucosamine 6-phosphate</text>
        <dbReference type="Rhea" id="RHEA:23424"/>
        <dbReference type="ChEBI" id="CHEBI:58516"/>
        <dbReference type="ChEBI" id="CHEBI:58725"/>
        <dbReference type="EC" id="5.4.2.10"/>
    </reaction>
</comment>
<feature type="binding site" evidence="6">
    <location>
        <position position="244"/>
    </location>
    <ligand>
        <name>Mg(2+)</name>
        <dbReference type="ChEBI" id="CHEBI:18420"/>
    </ligand>
</feature>
<dbReference type="EC" id="5.4.2.10" evidence="6 8"/>
<protein>
    <recommendedName>
        <fullName evidence="6 8">Phosphoglucosamine mutase</fullName>
        <ecNumber evidence="6 8">5.4.2.10</ecNumber>
    </recommendedName>
</protein>
<evidence type="ECO:0000313" key="14">
    <source>
        <dbReference type="Proteomes" id="UP001289135"/>
    </source>
</evidence>
<dbReference type="NCBIfam" id="NF008139">
    <property type="entry name" value="PRK10887.1"/>
    <property type="match status" value="1"/>
</dbReference>
<feature type="binding site" evidence="6">
    <location>
        <position position="242"/>
    </location>
    <ligand>
        <name>Mg(2+)</name>
        <dbReference type="ChEBI" id="CHEBI:18420"/>
    </ligand>
</feature>
<dbReference type="EMBL" id="JARGYU010000003">
    <property type="protein sequence ID" value="MDZ5761514.1"/>
    <property type="molecule type" value="Genomic_DNA"/>
</dbReference>
<evidence type="ECO:0000256" key="4">
    <source>
        <dbReference type="ARBA" id="ARBA00022842"/>
    </source>
</evidence>
<dbReference type="PROSITE" id="PS00710">
    <property type="entry name" value="PGM_PMM"/>
    <property type="match status" value="1"/>
</dbReference>
<dbReference type="GO" id="GO:0009252">
    <property type="term" value="P:peptidoglycan biosynthetic process"/>
    <property type="evidence" value="ECO:0007669"/>
    <property type="project" value="TreeGrafter"/>
</dbReference>
<dbReference type="GO" id="GO:0004615">
    <property type="term" value="F:phosphomannomutase activity"/>
    <property type="evidence" value="ECO:0007669"/>
    <property type="project" value="TreeGrafter"/>
</dbReference>
<dbReference type="Gene3D" id="3.30.310.50">
    <property type="entry name" value="Alpha-D-phosphohexomutase, C-terminal domain"/>
    <property type="match status" value="1"/>
</dbReference>
<feature type="active site" description="Phosphoserine intermediate" evidence="6">
    <location>
        <position position="100"/>
    </location>
</feature>
<feature type="domain" description="Alpha-D-phosphohexomutase alpha/beta/alpha" evidence="10">
    <location>
        <begin position="2"/>
        <end position="136"/>
    </location>
</feature>
<feature type="binding site" description="via phosphate group" evidence="6">
    <location>
        <position position="100"/>
    </location>
    <ligand>
        <name>Mg(2+)</name>
        <dbReference type="ChEBI" id="CHEBI:18420"/>
    </ligand>
</feature>
<evidence type="ECO:0000256" key="8">
    <source>
        <dbReference type="RuleBase" id="RU004327"/>
    </source>
</evidence>
<dbReference type="SUPFAM" id="SSF55957">
    <property type="entry name" value="Phosphoglucomutase, C-terminal domain"/>
    <property type="match status" value="1"/>
</dbReference>
<gene>
    <name evidence="6" type="primary">glmM</name>
    <name evidence="13" type="ORF">Lyticum_00696</name>
</gene>
<dbReference type="InterPro" id="IPR050060">
    <property type="entry name" value="Phosphoglucosamine_mutase"/>
</dbReference>
<evidence type="ECO:0000256" key="5">
    <source>
        <dbReference type="ARBA" id="ARBA00023235"/>
    </source>
</evidence>
<dbReference type="InterPro" id="IPR005846">
    <property type="entry name" value="A-D-PHexomutase_a/b/a-III"/>
</dbReference>
<feature type="modified residue" description="Phosphoserine" evidence="6">
    <location>
        <position position="100"/>
    </location>
</feature>
<dbReference type="CDD" id="cd05802">
    <property type="entry name" value="GlmM"/>
    <property type="match status" value="1"/>
</dbReference>
<feature type="domain" description="Alpha-D-phosphohexomutase alpha/beta/alpha" evidence="12">
    <location>
        <begin position="259"/>
        <end position="367"/>
    </location>
</feature>
<dbReference type="FunFam" id="3.40.120.10:FF:000003">
    <property type="entry name" value="Phosphoglucosamine mutase"/>
    <property type="match status" value="1"/>
</dbReference>
<dbReference type="Proteomes" id="UP001289135">
    <property type="component" value="Unassembled WGS sequence"/>
</dbReference>
<proteinExistence type="inferred from homology"/>
<evidence type="ECO:0000256" key="7">
    <source>
        <dbReference type="RuleBase" id="RU004326"/>
    </source>
</evidence>
<dbReference type="PANTHER" id="PTHR42946">
    <property type="entry name" value="PHOSPHOHEXOSE MUTASE"/>
    <property type="match status" value="1"/>
</dbReference>
<keyword evidence="2 6" id="KW-0597">Phosphoprotein</keyword>
<dbReference type="InterPro" id="IPR016066">
    <property type="entry name" value="A-D-PHexomutase_CS"/>
</dbReference>
<comment type="caution">
    <text evidence="13">The sequence shown here is derived from an EMBL/GenBank/DDBJ whole genome shotgun (WGS) entry which is preliminary data.</text>
</comment>
<accession>A0AAE4VMH0</accession>
<keyword evidence="14" id="KW-1185">Reference proteome</keyword>
<dbReference type="GO" id="GO:0008966">
    <property type="term" value="F:phosphoglucosamine mutase activity"/>
    <property type="evidence" value="ECO:0007669"/>
    <property type="project" value="UniProtKB-UniRule"/>
</dbReference>
<comment type="similarity">
    <text evidence="1 6 7">Belongs to the phosphohexose mutase family.</text>
</comment>
<dbReference type="FunFam" id="3.40.120.10:FF:000001">
    <property type="entry name" value="Phosphoglucosamine mutase"/>
    <property type="match status" value="1"/>
</dbReference>
<evidence type="ECO:0000259" key="10">
    <source>
        <dbReference type="Pfam" id="PF02878"/>
    </source>
</evidence>
<evidence type="ECO:0000259" key="11">
    <source>
        <dbReference type="Pfam" id="PF02879"/>
    </source>
</evidence>
<dbReference type="GO" id="GO:0000287">
    <property type="term" value="F:magnesium ion binding"/>
    <property type="evidence" value="ECO:0007669"/>
    <property type="project" value="UniProtKB-UniRule"/>
</dbReference>
<reference evidence="13" key="1">
    <citation type="submission" date="2023-02" db="EMBL/GenBank/DDBJ databases">
        <title>Host association and intracellularity evolved multiple times independently in the Rickettsiales.</title>
        <authorList>
            <person name="Castelli M."/>
            <person name="Nardi T."/>
            <person name="Gammuto L."/>
            <person name="Bellinzona G."/>
            <person name="Sabaneyeva E."/>
            <person name="Potekhin A."/>
            <person name="Serra V."/>
            <person name="Petroni G."/>
            <person name="Sassera D."/>
        </authorList>
    </citation>
    <scope>NUCLEOTIDE SEQUENCE</scope>
    <source>
        <strain evidence="13">USBL-36I1</strain>
    </source>
</reference>
<dbReference type="PANTHER" id="PTHR42946:SF1">
    <property type="entry name" value="PHOSPHOGLUCOMUTASE (ALPHA-D-GLUCOSE-1,6-BISPHOSPHATE-DEPENDENT)"/>
    <property type="match status" value="1"/>
</dbReference>
<evidence type="ECO:0000259" key="12">
    <source>
        <dbReference type="Pfam" id="PF02880"/>
    </source>
</evidence>
<dbReference type="InterPro" id="IPR016055">
    <property type="entry name" value="A-D-PHexomutase_a/b/a-I/II/III"/>
</dbReference>
<dbReference type="InterPro" id="IPR005845">
    <property type="entry name" value="A-D-PHexomutase_a/b/a-II"/>
</dbReference>
<organism evidence="13 14">
    <name type="scientific">Lyticum sinuosum</name>
    <dbReference type="NCBI Taxonomy" id="1332059"/>
    <lineage>
        <taxon>Bacteria</taxon>
        <taxon>Pseudomonadati</taxon>
        <taxon>Pseudomonadota</taxon>
        <taxon>Alphaproteobacteria</taxon>
        <taxon>Rickettsiales</taxon>
        <taxon>Lyticum</taxon>
    </lineage>
</organism>
<dbReference type="InterPro" id="IPR006352">
    <property type="entry name" value="GlmM_bact"/>
</dbReference>
<keyword evidence="3 6" id="KW-0479">Metal-binding</keyword>
<evidence type="ECO:0000256" key="6">
    <source>
        <dbReference type="HAMAP-Rule" id="MF_01554"/>
    </source>
</evidence>
<dbReference type="PRINTS" id="PR00509">
    <property type="entry name" value="PGMPMM"/>
</dbReference>
<dbReference type="Pfam" id="PF00408">
    <property type="entry name" value="PGM_PMM_IV"/>
    <property type="match status" value="1"/>
</dbReference>
<dbReference type="InterPro" id="IPR036900">
    <property type="entry name" value="A-D-PHexomutase_C_sf"/>
</dbReference>
<name>A0AAE4VMH0_9RICK</name>
<dbReference type="GO" id="GO:0006048">
    <property type="term" value="P:UDP-N-acetylglucosamine biosynthetic process"/>
    <property type="evidence" value="ECO:0007669"/>
    <property type="project" value="TreeGrafter"/>
</dbReference>
<dbReference type="GO" id="GO:0005975">
    <property type="term" value="P:carbohydrate metabolic process"/>
    <property type="evidence" value="ECO:0007669"/>
    <property type="project" value="InterPro"/>
</dbReference>
<keyword evidence="4 6" id="KW-0460">Magnesium</keyword>
<dbReference type="InterPro" id="IPR005841">
    <property type="entry name" value="Alpha-D-phosphohexomutase_SF"/>
</dbReference>
<dbReference type="InterPro" id="IPR005844">
    <property type="entry name" value="A-D-PHexomutase_a/b/a-I"/>
</dbReference>
<dbReference type="NCBIfam" id="TIGR01455">
    <property type="entry name" value="glmM"/>
    <property type="match status" value="1"/>
</dbReference>
<dbReference type="AlphaFoldDB" id="A0AAE4VMH0"/>
<comment type="PTM">
    <text evidence="6">Activated by phosphorylation.</text>
</comment>
<feature type="domain" description="Alpha-D-phosphohexomutase alpha/beta/alpha" evidence="11">
    <location>
        <begin position="158"/>
        <end position="255"/>
    </location>
</feature>
<comment type="cofactor">
    <cofactor evidence="6">
        <name>Mg(2+)</name>
        <dbReference type="ChEBI" id="CHEBI:18420"/>
    </cofactor>
    <text evidence="6">Binds 1 Mg(2+) ion per subunit.</text>
</comment>
<dbReference type="RefSeq" id="WP_322498939.1">
    <property type="nucleotide sequence ID" value="NZ_JARGYU010000003.1"/>
</dbReference>
<dbReference type="Pfam" id="PF02879">
    <property type="entry name" value="PGM_PMM_II"/>
    <property type="match status" value="1"/>
</dbReference>
<feature type="binding site" evidence="6">
    <location>
        <position position="246"/>
    </location>
    <ligand>
        <name>Mg(2+)</name>
        <dbReference type="ChEBI" id="CHEBI:18420"/>
    </ligand>
</feature>
<dbReference type="HAMAP" id="MF_01554_B">
    <property type="entry name" value="GlmM_B"/>
    <property type="match status" value="1"/>
</dbReference>
<keyword evidence="5 6" id="KW-0413">Isomerase</keyword>
<evidence type="ECO:0000259" key="9">
    <source>
        <dbReference type="Pfam" id="PF00408"/>
    </source>
</evidence>
<evidence type="ECO:0000256" key="1">
    <source>
        <dbReference type="ARBA" id="ARBA00010231"/>
    </source>
</evidence>
<evidence type="ECO:0000256" key="3">
    <source>
        <dbReference type="ARBA" id="ARBA00022723"/>
    </source>
</evidence>
<dbReference type="Gene3D" id="3.40.120.10">
    <property type="entry name" value="Alpha-D-Glucose-1,6-Bisphosphate, subunit A, domain 3"/>
    <property type="match status" value="3"/>
</dbReference>
<comment type="function">
    <text evidence="6 8">Catalyzes the conversion of glucosamine-6-phosphate to glucosamine-1-phosphate.</text>
</comment>
<dbReference type="GO" id="GO:0005829">
    <property type="term" value="C:cytosol"/>
    <property type="evidence" value="ECO:0007669"/>
    <property type="project" value="TreeGrafter"/>
</dbReference>
<evidence type="ECO:0000256" key="2">
    <source>
        <dbReference type="ARBA" id="ARBA00022553"/>
    </source>
</evidence>
<sequence>MFGTDGIRGRVNVYPLTAEMILRFGMAAGIYLRSEDNECKTNVIIAKDTRLSGYLLESSLIAGLVSVGIDVILVGPMPTPAISKLIRSLRVSFGIMITASHNPHHDNGFKLFNKYGEKLTENCEKEICQLIERNHFEEELAPPNKLGRVLRLDDAPGRYIEHVKRALPNKTNLQGFRIVVDCGNGAAYRIAPVVFWELGANVIPIHNEPDGLNINNLCGSIYPQSLQSKVIETRADIGIALDGDADRVCICDENGEIVDGDHIIGVIALELLHNQRMKKNESIIITDTSNDGLCDYAKDMGFSIIRTKVGDRNVAQAMKKNNSSLGAEKSGHIIISDYGIVSDGIVAALHILSYIIRVKKKTSSIHKIFPLYPQYNDNIYFYGDNPLMIQNVKNEIDEVISLNKDYRILVRKSGTERLIRLMVEGKIHHKTIEIGEEIKKILLKSIAVKS</sequence>
<dbReference type="SUPFAM" id="SSF53738">
    <property type="entry name" value="Phosphoglucomutase, first 3 domains"/>
    <property type="match status" value="3"/>
</dbReference>
<dbReference type="Pfam" id="PF02880">
    <property type="entry name" value="PGM_PMM_III"/>
    <property type="match status" value="1"/>
</dbReference>
<dbReference type="Pfam" id="PF02878">
    <property type="entry name" value="PGM_PMM_I"/>
    <property type="match status" value="1"/>
</dbReference>
<feature type="domain" description="Alpha-D-phosphohexomutase C-terminal" evidence="9">
    <location>
        <begin position="401"/>
        <end position="426"/>
    </location>
</feature>